<organism evidence="1 2">
    <name type="scientific">Neonectria magnoliae</name>
    <dbReference type="NCBI Taxonomy" id="2732573"/>
    <lineage>
        <taxon>Eukaryota</taxon>
        <taxon>Fungi</taxon>
        <taxon>Dikarya</taxon>
        <taxon>Ascomycota</taxon>
        <taxon>Pezizomycotina</taxon>
        <taxon>Sordariomycetes</taxon>
        <taxon>Hypocreomycetidae</taxon>
        <taxon>Hypocreales</taxon>
        <taxon>Nectriaceae</taxon>
        <taxon>Neonectria</taxon>
    </lineage>
</organism>
<protein>
    <submittedName>
        <fullName evidence="1">Uncharacterized protein</fullName>
    </submittedName>
</protein>
<proteinExistence type="predicted"/>
<sequence>MIPYSVGQKDGPSETDVGKGLVDATIEAGVKHFVYIGLTSASIVTNGEIPVECFDDIASLFGGLPYFPDEEGYLALNWSHRGGNDAAPFAAIGAGFDDSVHGVFLQPRKYHGKFIQGFSQSGSLDDVAKDVKMSTKCS</sequence>
<evidence type="ECO:0000313" key="1">
    <source>
        <dbReference type="EMBL" id="KAK7430417.1"/>
    </source>
</evidence>
<dbReference type="EMBL" id="JAZAVK010000019">
    <property type="protein sequence ID" value="KAK7430417.1"/>
    <property type="molecule type" value="Genomic_DNA"/>
</dbReference>
<dbReference type="Proteomes" id="UP001498421">
    <property type="component" value="Unassembled WGS sequence"/>
</dbReference>
<comment type="caution">
    <text evidence="1">The sequence shown here is derived from an EMBL/GenBank/DDBJ whole genome shotgun (WGS) entry which is preliminary data.</text>
</comment>
<evidence type="ECO:0000313" key="2">
    <source>
        <dbReference type="Proteomes" id="UP001498421"/>
    </source>
</evidence>
<accession>A0ABR1IBW4</accession>
<keyword evidence="2" id="KW-1185">Reference proteome</keyword>
<gene>
    <name evidence="1" type="ORF">QQZ08_002936</name>
</gene>
<reference evidence="1 2" key="1">
    <citation type="journal article" date="2025" name="Microbiol. Resour. Announc.">
        <title>Draft genome sequences for Neonectria magnoliae and Neonectria punicea, canker pathogens of Liriodendron tulipifera and Acer saccharum in West Virginia.</title>
        <authorList>
            <person name="Petronek H.M."/>
            <person name="Kasson M.T."/>
            <person name="Metheny A.M."/>
            <person name="Stauder C.M."/>
            <person name="Lovett B."/>
            <person name="Lynch S.C."/>
            <person name="Garnas J.R."/>
            <person name="Kasson L.R."/>
            <person name="Stajich J.E."/>
        </authorList>
    </citation>
    <scope>NUCLEOTIDE SEQUENCE [LARGE SCALE GENOMIC DNA]</scope>
    <source>
        <strain evidence="1 2">NRRL 64651</strain>
    </source>
</reference>
<dbReference type="Gene3D" id="3.40.50.720">
    <property type="entry name" value="NAD(P)-binding Rossmann-like Domain"/>
    <property type="match status" value="1"/>
</dbReference>
<name>A0ABR1IBW4_9HYPO</name>